<dbReference type="AlphaFoldDB" id="A0A0B0PV63"/>
<keyword evidence="1" id="KW-0396">Initiation factor</keyword>
<evidence type="ECO:0000313" key="1">
    <source>
        <dbReference type="EMBL" id="KHG28737.1"/>
    </source>
</evidence>
<protein>
    <submittedName>
        <fullName evidence="1">Eukaryotic translation initiation factor 3 subunit E</fullName>
    </submittedName>
</protein>
<dbReference type="GO" id="GO:0003743">
    <property type="term" value="F:translation initiation factor activity"/>
    <property type="evidence" value="ECO:0007669"/>
    <property type="project" value="UniProtKB-KW"/>
</dbReference>
<keyword evidence="2" id="KW-1185">Reference proteome</keyword>
<dbReference type="Proteomes" id="UP000032142">
    <property type="component" value="Unassembled WGS sequence"/>
</dbReference>
<gene>
    <name evidence="1" type="ORF">F383_11704</name>
</gene>
<reference evidence="2" key="1">
    <citation type="submission" date="2014-09" db="EMBL/GenBank/DDBJ databases">
        <authorList>
            <person name="Mudge J."/>
            <person name="Ramaraj T."/>
            <person name="Lindquist I.E."/>
            <person name="Bharti A.K."/>
            <person name="Sundararajan A."/>
            <person name="Cameron C.T."/>
            <person name="Woodward J.E."/>
            <person name="May G.D."/>
            <person name="Brubaker C."/>
            <person name="Broadhvest J."/>
            <person name="Wilkins T.A."/>
        </authorList>
    </citation>
    <scope>NUCLEOTIDE SEQUENCE</scope>
    <source>
        <strain evidence="2">cv. AKA8401</strain>
    </source>
</reference>
<name>A0A0B0PV63_GOSAR</name>
<accession>A0A0B0PV63</accession>
<evidence type="ECO:0000313" key="2">
    <source>
        <dbReference type="Proteomes" id="UP000032142"/>
    </source>
</evidence>
<proteinExistence type="predicted"/>
<sequence>MIYWKVFFQKPLRLFRILALFHLKRPKNSFSNYFLPLFQNREPISDVACTMWLSPIYFNSIECISNKQSLSTSIFRKPILAPIKTAWK</sequence>
<organism evidence="1 2">
    <name type="scientific">Gossypium arboreum</name>
    <name type="common">Tree cotton</name>
    <name type="synonym">Gossypium nanking</name>
    <dbReference type="NCBI Taxonomy" id="29729"/>
    <lineage>
        <taxon>Eukaryota</taxon>
        <taxon>Viridiplantae</taxon>
        <taxon>Streptophyta</taxon>
        <taxon>Embryophyta</taxon>
        <taxon>Tracheophyta</taxon>
        <taxon>Spermatophyta</taxon>
        <taxon>Magnoliopsida</taxon>
        <taxon>eudicotyledons</taxon>
        <taxon>Gunneridae</taxon>
        <taxon>Pentapetalae</taxon>
        <taxon>rosids</taxon>
        <taxon>malvids</taxon>
        <taxon>Malvales</taxon>
        <taxon>Malvaceae</taxon>
        <taxon>Malvoideae</taxon>
        <taxon>Gossypium</taxon>
    </lineage>
</organism>
<keyword evidence="1" id="KW-0648">Protein biosynthesis</keyword>
<dbReference type="EMBL" id="KN446212">
    <property type="protein sequence ID" value="KHG28737.1"/>
    <property type="molecule type" value="Genomic_DNA"/>
</dbReference>